<evidence type="ECO:0000313" key="3">
    <source>
        <dbReference type="Proteomes" id="UP000724874"/>
    </source>
</evidence>
<keyword evidence="1" id="KW-1133">Transmembrane helix</keyword>
<keyword evidence="1" id="KW-0812">Transmembrane</keyword>
<comment type="caution">
    <text evidence="2">The sequence shown here is derived from an EMBL/GenBank/DDBJ whole genome shotgun (WGS) entry which is preliminary data.</text>
</comment>
<keyword evidence="3" id="KW-1185">Reference proteome</keyword>
<reference evidence="2" key="1">
    <citation type="submission" date="2020-11" db="EMBL/GenBank/DDBJ databases">
        <authorList>
            <consortium name="DOE Joint Genome Institute"/>
            <person name="Ahrendt S."/>
            <person name="Riley R."/>
            <person name="Andreopoulos W."/>
            <person name="LaButti K."/>
            <person name="Pangilinan J."/>
            <person name="Ruiz-duenas F.J."/>
            <person name="Barrasa J.M."/>
            <person name="Sanchez-Garcia M."/>
            <person name="Camarero S."/>
            <person name="Miyauchi S."/>
            <person name="Serrano A."/>
            <person name="Linde D."/>
            <person name="Babiker R."/>
            <person name="Drula E."/>
            <person name="Ayuso-Fernandez I."/>
            <person name="Pacheco R."/>
            <person name="Padilla G."/>
            <person name="Ferreira P."/>
            <person name="Barriuso J."/>
            <person name="Kellner H."/>
            <person name="Castanera R."/>
            <person name="Alfaro M."/>
            <person name="Ramirez L."/>
            <person name="Pisabarro A.G."/>
            <person name="Kuo A."/>
            <person name="Tritt A."/>
            <person name="Lipzen A."/>
            <person name="He G."/>
            <person name="Yan M."/>
            <person name="Ng V."/>
            <person name="Cullen D."/>
            <person name="Martin F."/>
            <person name="Rosso M.-N."/>
            <person name="Henrissat B."/>
            <person name="Hibbett D."/>
            <person name="Martinez A.T."/>
            <person name="Grigoriev I.V."/>
        </authorList>
    </citation>
    <scope>NUCLEOTIDE SEQUENCE</scope>
    <source>
        <strain evidence="2">AH 44721</strain>
    </source>
</reference>
<dbReference type="EMBL" id="JADNYJ010000127">
    <property type="protein sequence ID" value="KAF8881959.1"/>
    <property type="molecule type" value="Genomic_DNA"/>
</dbReference>
<protein>
    <submittedName>
        <fullName evidence="2">Uncharacterized protein</fullName>
    </submittedName>
</protein>
<evidence type="ECO:0000256" key="1">
    <source>
        <dbReference type="SAM" id="Phobius"/>
    </source>
</evidence>
<name>A0A9P5TIZ8_GYMJU</name>
<organism evidence="2 3">
    <name type="scientific">Gymnopilus junonius</name>
    <name type="common">Spectacular rustgill mushroom</name>
    <name type="synonym">Gymnopilus spectabilis subsp. junonius</name>
    <dbReference type="NCBI Taxonomy" id="109634"/>
    <lineage>
        <taxon>Eukaryota</taxon>
        <taxon>Fungi</taxon>
        <taxon>Dikarya</taxon>
        <taxon>Basidiomycota</taxon>
        <taxon>Agaricomycotina</taxon>
        <taxon>Agaricomycetes</taxon>
        <taxon>Agaricomycetidae</taxon>
        <taxon>Agaricales</taxon>
        <taxon>Agaricineae</taxon>
        <taxon>Hymenogastraceae</taxon>
        <taxon>Gymnopilus</taxon>
    </lineage>
</organism>
<feature type="transmembrane region" description="Helical" evidence="1">
    <location>
        <begin position="20"/>
        <end position="39"/>
    </location>
</feature>
<accession>A0A9P5TIZ8</accession>
<gene>
    <name evidence="2" type="ORF">CPB84DRAFT_1791412</name>
</gene>
<dbReference type="Proteomes" id="UP000724874">
    <property type="component" value="Unassembled WGS sequence"/>
</dbReference>
<proteinExistence type="predicted"/>
<evidence type="ECO:0000313" key="2">
    <source>
        <dbReference type="EMBL" id="KAF8881959.1"/>
    </source>
</evidence>
<feature type="transmembrane region" description="Helical" evidence="1">
    <location>
        <begin position="46"/>
        <end position="68"/>
    </location>
</feature>
<keyword evidence="1" id="KW-0472">Membrane</keyword>
<sequence length="85" mass="9677">MTTAQLSAKIPHNSSPAAGYFLFSSLHSFLVFCFWRLLIHRMWGNISFCLSVLCLLTVALSLWVSASWTTLCLYLCLCLWIDEVN</sequence>
<dbReference type="AlphaFoldDB" id="A0A9P5TIZ8"/>